<evidence type="ECO:0000313" key="2">
    <source>
        <dbReference type="EMBL" id="JAS20688.1"/>
    </source>
</evidence>
<protein>
    <recommendedName>
        <fullName evidence="3">Saposin B-type domain-containing protein</fullName>
    </recommendedName>
</protein>
<proteinExistence type="predicted"/>
<name>A0A1B6D4V0_9HEMI</name>
<dbReference type="EMBL" id="GEDC01016610">
    <property type="protein sequence ID" value="JAS20688.1"/>
    <property type="molecule type" value="Transcribed_RNA"/>
</dbReference>
<reference evidence="2" key="1">
    <citation type="submission" date="2015-12" db="EMBL/GenBank/DDBJ databases">
        <title>De novo transcriptome assembly of four potential Pierce s Disease insect vectors from Arizona vineyards.</title>
        <authorList>
            <person name="Tassone E.E."/>
        </authorList>
    </citation>
    <scope>NUCLEOTIDE SEQUENCE</scope>
</reference>
<keyword evidence="1" id="KW-0732">Signal</keyword>
<organism evidence="2">
    <name type="scientific">Clastoptera arizonana</name>
    <name type="common">Arizona spittle bug</name>
    <dbReference type="NCBI Taxonomy" id="38151"/>
    <lineage>
        <taxon>Eukaryota</taxon>
        <taxon>Metazoa</taxon>
        <taxon>Ecdysozoa</taxon>
        <taxon>Arthropoda</taxon>
        <taxon>Hexapoda</taxon>
        <taxon>Insecta</taxon>
        <taxon>Pterygota</taxon>
        <taxon>Neoptera</taxon>
        <taxon>Paraneoptera</taxon>
        <taxon>Hemiptera</taxon>
        <taxon>Auchenorrhyncha</taxon>
        <taxon>Cercopoidea</taxon>
        <taxon>Clastopteridae</taxon>
        <taxon>Clastoptera</taxon>
    </lineage>
</organism>
<evidence type="ECO:0008006" key="3">
    <source>
        <dbReference type="Google" id="ProtNLM"/>
    </source>
</evidence>
<feature type="chain" id="PRO_5008580962" description="Saposin B-type domain-containing protein" evidence="1">
    <location>
        <begin position="19"/>
        <end position="107"/>
    </location>
</feature>
<feature type="signal peptide" evidence="1">
    <location>
        <begin position="1"/>
        <end position="18"/>
    </location>
</feature>
<gene>
    <name evidence="2" type="ORF">g.4614</name>
</gene>
<dbReference type="InterPro" id="IPR011001">
    <property type="entry name" value="Saposin-like"/>
</dbReference>
<dbReference type="SUPFAM" id="SSF47862">
    <property type="entry name" value="Saposin"/>
    <property type="match status" value="1"/>
</dbReference>
<sequence>MKLLLGFVLLALVLHCRGNSLSQEDQLNQGELSERGAGAFCQPCTSFIDLVQKQTKNIEAFIEENCKKFLPAKMCTGLVYIDNRVSHMVLERTKNGFEICKALQLCF</sequence>
<dbReference type="AlphaFoldDB" id="A0A1B6D4V0"/>
<accession>A0A1B6D4V0</accession>
<evidence type="ECO:0000256" key="1">
    <source>
        <dbReference type="SAM" id="SignalP"/>
    </source>
</evidence>